<feature type="compositionally biased region" description="Acidic residues" evidence="1">
    <location>
        <begin position="127"/>
        <end position="207"/>
    </location>
</feature>
<proteinExistence type="predicted"/>
<accession>A0A975FPN4</accession>
<organism evidence="2 3">
    <name type="scientific">Agromyces archimandritae</name>
    <dbReference type="NCBI Taxonomy" id="2781962"/>
    <lineage>
        <taxon>Bacteria</taxon>
        <taxon>Bacillati</taxon>
        <taxon>Actinomycetota</taxon>
        <taxon>Actinomycetes</taxon>
        <taxon>Micrococcales</taxon>
        <taxon>Microbacteriaceae</taxon>
        <taxon>Agromyces</taxon>
    </lineage>
</organism>
<dbReference type="AlphaFoldDB" id="A0A975FPN4"/>
<gene>
    <name evidence="2" type="ORF">G127AT_11920</name>
</gene>
<sequence>MPEEPTPAADPVPEEPTPAADPVLLAAAGLAREALLEITPAATIGDQAGFSVEGEHALTLRFHSLMEGYPGWVWTVTLARADGDAEPTVLETELMPAAGALLAPDWVPWSERMADYRAAQEAQAAASDDDAEEDTDDEDAEDVDADHSEDEFDDDDEDADEGFDGIDIDALADDADDADDADADADADDDADDDAGEPDEDASDADDAERGPAPEDAEAPEAG</sequence>
<dbReference type="EMBL" id="CP071696">
    <property type="protein sequence ID" value="QTX06303.1"/>
    <property type="molecule type" value="Genomic_DNA"/>
</dbReference>
<feature type="region of interest" description="Disordered" evidence="1">
    <location>
        <begin position="118"/>
        <end position="223"/>
    </location>
</feature>
<dbReference type="Proteomes" id="UP000671914">
    <property type="component" value="Chromosome"/>
</dbReference>
<evidence type="ECO:0000256" key="1">
    <source>
        <dbReference type="SAM" id="MobiDB-lite"/>
    </source>
</evidence>
<protein>
    <submittedName>
        <fullName evidence="2">DUF3027 domain-containing protein</fullName>
    </submittedName>
</protein>
<dbReference type="KEGG" id="aarc:G127AT_11920"/>
<dbReference type="InterPro" id="IPR021391">
    <property type="entry name" value="DUF3027"/>
</dbReference>
<name>A0A975FPN4_9MICO</name>
<evidence type="ECO:0000313" key="3">
    <source>
        <dbReference type="Proteomes" id="UP000671914"/>
    </source>
</evidence>
<reference evidence="2" key="1">
    <citation type="submission" date="2021-03" db="EMBL/GenBank/DDBJ databases">
        <title>Agromyces archimandritus sp. nov., isolated from the cockroach Archimandrita tessellata.</title>
        <authorList>
            <person name="Guzman J."/>
            <person name="Ortuzar M."/>
            <person name="Poehlein A."/>
            <person name="Daniel R."/>
            <person name="Trujillo M."/>
            <person name="Vilcinskas A."/>
        </authorList>
    </citation>
    <scope>NUCLEOTIDE SEQUENCE</scope>
    <source>
        <strain evidence="2">G127AT</strain>
    </source>
</reference>
<keyword evidence="3" id="KW-1185">Reference proteome</keyword>
<dbReference type="Pfam" id="PF11228">
    <property type="entry name" value="DUF3027"/>
    <property type="match status" value="1"/>
</dbReference>
<evidence type="ECO:0000313" key="2">
    <source>
        <dbReference type="EMBL" id="QTX06303.1"/>
    </source>
</evidence>